<dbReference type="InParanoid" id="A0A136J2U2"/>
<feature type="compositionally biased region" description="Polar residues" evidence="1">
    <location>
        <begin position="1"/>
        <end position="10"/>
    </location>
</feature>
<gene>
    <name evidence="2" type="ORF">Micbo1qcDRAFT_65775</name>
</gene>
<name>A0A136J2U2_9PEZI</name>
<dbReference type="Proteomes" id="UP000070501">
    <property type="component" value="Unassembled WGS sequence"/>
</dbReference>
<proteinExistence type="predicted"/>
<dbReference type="AlphaFoldDB" id="A0A136J2U2"/>
<dbReference type="PANTHER" id="PTHR28186">
    <property type="entry name" value="MEIOTICALLY UP-REGULATED GENE 9 PROTEIN"/>
    <property type="match status" value="1"/>
</dbReference>
<evidence type="ECO:0000313" key="3">
    <source>
        <dbReference type="Proteomes" id="UP000070501"/>
    </source>
</evidence>
<keyword evidence="3" id="KW-1185">Reference proteome</keyword>
<feature type="compositionally biased region" description="Low complexity" evidence="1">
    <location>
        <begin position="25"/>
        <end position="65"/>
    </location>
</feature>
<feature type="region of interest" description="Disordered" evidence="1">
    <location>
        <begin position="1"/>
        <end position="134"/>
    </location>
</feature>
<dbReference type="InterPro" id="IPR018809">
    <property type="entry name" value="DUF2406"/>
</dbReference>
<dbReference type="EMBL" id="KQ964250">
    <property type="protein sequence ID" value="KXJ91485.1"/>
    <property type="molecule type" value="Genomic_DNA"/>
</dbReference>
<feature type="region of interest" description="Disordered" evidence="1">
    <location>
        <begin position="214"/>
        <end position="233"/>
    </location>
</feature>
<evidence type="ECO:0000256" key="1">
    <source>
        <dbReference type="SAM" id="MobiDB-lite"/>
    </source>
</evidence>
<dbReference type="OrthoDB" id="5330253at2759"/>
<accession>A0A136J2U2</accession>
<reference evidence="3" key="1">
    <citation type="submission" date="2016-02" db="EMBL/GenBank/DDBJ databases">
        <title>Draft genome sequence of Microdochium bolleyi, a fungal endophyte of beachgrass.</title>
        <authorList>
            <consortium name="DOE Joint Genome Institute"/>
            <person name="David A.S."/>
            <person name="May G."/>
            <person name="Haridas S."/>
            <person name="Lim J."/>
            <person name="Wang M."/>
            <person name="Labutti K."/>
            <person name="Lipzen A."/>
            <person name="Barry K."/>
            <person name="Grigoriev I.V."/>
        </authorList>
    </citation>
    <scope>NUCLEOTIDE SEQUENCE [LARGE SCALE GENOMIC DNA]</scope>
    <source>
        <strain evidence="3">J235TASD1</strain>
    </source>
</reference>
<evidence type="ECO:0008006" key="4">
    <source>
        <dbReference type="Google" id="ProtNLM"/>
    </source>
</evidence>
<feature type="compositionally biased region" description="Polar residues" evidence="1">
    <location>
        <begin position="289"/>
        <end position="307"/>
    </location>
</feature>
<dbReference type="Pfam" id="PF10295">
    <property type="entry name" value="DUF2406"/>
    <property type="match status" value="1"/>
</dbReference>
<dbReference type="SUPFAM" id="SSF81995">
    <property type="entry name" value="beta-sandwich domain of Sec23/24"/>
    <property type="match status" value="1"/>
</dbReference>
<feature type="region of interest" description="Disordered" evidence="1">
    <location>
        <begin position="246"/>
        <end position="411"/>
    </location>
</feature>
<evidence type="ECO:0000313" key="2">
    <source>
        <dbReference type="EMBL" id="KXJ91485.1"/>
    </source>
</evidence>
<dbReference type="PANTHER" id="PTHR28186:SF1">
    <property type="entry name" value="MEIOTICALLY UP-REGULATED GENE 9 PROTEIN"/>
    <property type="match status" value="1"/>
</dbReference>
<feature type="compositionally biased region" description="Basic and acidic residues" evidence="1">
    <location>
        <begin position="96"/>
        <end position="113"/>
    </location>
</feature>
<sequence>MATSSYNTQHHPLPSVPQHEQAQSYGYQNGPAQQYQQQQQPYAPQGQPAQQYQQQPPQPQPQLQQSTRPVTAAKTRGLSFRSEKSHRSSNSAGKNHYQETHAEKESKRLHSKADPTLAMNEMEPAAIAAQAADKDAALRPLSSIQHKGYDGLAIADPDRSNPTRSRWERPLETIRSFEAAIDGNYNRKSFYRSESETALNGWNRRTSQYGILTIHSPDQNGPRFPQNSYYGSRPQSIYRSESVVYDTGRQEGGPSGYLDGPHDNGRQRYNRAPSEPYLNRANGARNVYPMSNSHQSHETVASGSGSWSEPAGYSTDPSSENSSMGRRSPPKRQDHGQDFGNRAGPSNYDNRSFAPSGLSNSQSNHPAVPRKDIGGGMLRKQTAPPPVNAPQARPAAVEKRKSWFSKRFSKA</sequence>
<feature type="compositionally biased region" description="Polar residues" evidence="1">
    <location>
        <begin position="315"/>
        <end position="325"/>
    </location>
</feature>
<protein>
    <recommendedName>
        <fullName evidence="4">DUF2406 domain-containing protein</fullName>
    </recommendedName>
</protein>
<feature type="compositionally biased region" description="Basic residues" evidence="1">
    <location>
        <begin position="402"/>
        <end position="411"/>
    </location>
</feature>
<organism evidence="2 3">
    <name type="scientific">Microdochium bolleyi</name>
    <dbReference type="NCBI Taxonomy" id="196109"/>
    <lineage>
        <taxon>Eukaryota</taxon>
        <taxon>Fungi</taxon>
        <taxon>Dikarya</taxon>
        <taxon>Ascomycota</taxon>
        <taxon>Pezizomycotina</taxon>
        <taxon>Sordariomycetes</taxon>
        <taxon>Xylariomycetidae</taxon>
        <taxon>Xylariales</taxon>
        <taxon>Microdochiaceae</taxon>
        <taxon>Microdochium</taxon>
    </lineage>
</organism>